<gene>
    <name evidence="1" type="ORF">LX24_00527</name>
</gene>
<dbReference type="EMBL" id="VNHM01000002">
    <property type="protein sequence ID" value="TYO97334.1"/>
    <property type="molecule type" value="Genomic_DNA"/>
</dbReference>
<proteinExistence type="predicted"/>
<evidence type="ECO:0000313" key="2">
    <source>
        <dbReference type="Proteomes" id="UP000323166"/>
    </source>
</evidence>
<protein>
    <submittedName>
        <fullName evidence="1">EcsC family protein</fullName>
    </submittedName>
</protein>
<comment type="caution">
    <text evidence="1">The sequence shown here is derived from an EMBL/GenBank/DDBJ whole genome shotgun (WGS) entry which is preliminary data.</text>
</comment>
<sequence>MLFNPFAMINKEDVRRSVEKLRRQHPDLTNRELCELIIARKSRLCAASGAITALPAAVPVVGTLVTLVGGTALDMAAVGYFTAEMILEMSAVYGRDLNLSRVSREALWVMASAVGADAAGKTIGKSAVQQMNNQFFTRLVREVLVSLGIRASQRSVLKVIPFLGAIISGSVNYFVCRKIGGIAANYYEKHHDETWVGETIDIEGKVIE</sequence>
<dbReference type="AlphaFoldDB" id="A0A5S4ZYK6"/>
<organism evidence="1 2">
    <name type="scientific">Desulfallas thermosapovorans DSM 6562</name>
    <dbReference type="NCBI Taxonomy" id="1121431"/>
    <lineage>
        <taxon>Bacteria</taxon>
        <taxon>Bacillati</taxon>
        <taxon>Bacillota</taxon>
        <taxon>Clostridia</taxon>
        <taxon>Eubacteriales</taxon>
        <taxon>Desulfallaceae</taxon>
        <taxon>Desulfallas</taxon>
    </lineage>
</organism>
<name>A0A5S4ZYK6_9FIRM</name>
<accession>A0A5S4ZYK6</accession>
<reference evidence="1 2" key="1">
    <citation type="submission" date="2019-07" db="EMBL/GenBank/DDBJ databases">
        <title>Genomic Encyclopedia of Type Strains, Phase I: the one thousand microbial genomes (KMG-I) project.</title>
        <authorList>
            <person name="Kyrpides N."/>
        </authorList>
    </citation>
    <scope>NUCLEOTIDE SEQUENCE [LARGE SCALE GENOMIC DNA]</scope>
    <source>
        <strain evidence="1 2">DSM 6562</strain>
    </source>
</reference>
<dbReference type="Proteomes" id="UP000323166">
    <property type="component" value="Unassembled WGS sequence"/>
</dbReference>
<keyword evidence="2" id="KW-1185">Reference proteome</keyword>
<dbReference type="RefSeq" id="WP_166510579.1">
    <property type="nucleotide sequence ID" value="NZ_VNHM01000002.1"/>
</dbReference>
<evidence type="ECO:0000313" key="1">
    <source>
        <dbReference type="EMBL" id="TYO97334.1"/>
    </source>
</evidence>